<keyword evidence="3" id="KW-0489">Methyltransferase</keyword>
<name>A0ABV6KDC8_9BACI</name>
<sequence>MTKQNKCFYCTKDEKLQSLMSKICSLQVSTLYLNKDQTHKGRCIIAFHEHKNELFELDDSNLQLFMDDVANAAEALKAVFGANKINYAIYGDLVPHLHFHLVPKYEHDKEWGEAFTNNPNKKQIINVESFEKRVASIYEHLHKTL</sequence>
<organism evidence="3 4">
    <name type="scientific">Halalkalibacter kiskunsagensis</name>
    <dbReference type="NCBI Taxonomy" id="1548599"/>
    <lineage>
        <taxon>Bacteria</taxon>
        <taxon>Bacillati</taxon>
        <taxon>Bacillota</taxon>
        <taxon>Bacilli</taxon>
        <taxon>Bacillales</taxon>
        <taxon>Bacillaceae</taxon>
        <taxon>Halalkalibacter</taxon>
    </lineage>
</organism>
<dbReference type="EC" id="2.1.1.-" evidence="3"/>
<reference evidence="3 4" key="1">
    <citation type="submission" date="2024-09" db="EMBL/GenBank/DDBJ databases">
        <authorList>
            <person name="Sun Q."/>
            <person name="Mori K."/>
        </authorList>
    </citation>
    <scope>NUCLEOTIDE SEQUENCE [LARGE SCALE GENOMIC DNA]</scope>
    <source>
        <strain evidence="3 4">NCAIM B.02610</strain>
    </source>
</reference>
<evidence type="ECO:0000313" key="3">
    <source>
        <dbReference type="EMBL" id="MFC0471323.1"/>
    </source>
</evidence>
<dbReference type="InterPro" id="IPR036265">
    <property type="entry name" value="HIT-like_sf"/>
</dbReference>
<dbReference type="EMBL" id="JBHLUX010000031">
    <property type="protein sequence ID" value="MFC0471323.1"/>
    <property type="molecule type" value="Genomic_DNA"/>
</dbReference>
<dbReference type="GO" id="GO:0008168">
    <property type="term" value="F:methyltransferase activity"/>
    <property type="evidence" value="ECO:0007669"/>
    <property type="project" value="UniProtKB-KW"/>
</dbReference>
<comment type="caution">
    <text evidence="3">The sequence shown here is derived from an EMBL/GenBank/DDBJ whole genome shotgun (WGS) entry which is preliminary data.</text>
</comment>
<proteinExistence type="predicted"/>
<dbReference type="SUPFAM" id="SSF54197">
    <property type="entry name" value="HIT-like"/>
    <property type="match status" value="1"/>
</dbReference>
<accession>A0ABV6KDC8</accession>
<evidence type="ECO:0000313" key="4">
    <source>
        <dbReference type="Proteomes" id="UP001589838"/>
    </source>
</evidence>
<dbReference type="InterPro" id="IPR011146">
    <property type="entry name" value="HIT-like"/>
</dbReference>
<feature type="short sequence motif" description="Histidine triad motif" evidence="1">
    <location>
        <begin position="96"/>
        <end position="100"/>
    </location>
</feature>
<keyword evidence="4" id="KW-1185">Reference proteome</keyword>
<protein>
    <submittedName>
        <fullName evidence="3">HIT family protein</fullName>
        <ecNumber evidence="3">2.1.1.-</ecNumber>
    </submittedName>
</protein>
<dbReference type="Proteomes" id="UP001589838">
    <property type="component" value="Unassembled WGS sequence"/>
</dbReference>
<keyword evidence="3" id="KW-0808">Transferase</keyword>
<evidence type="ECO:0000256" key="1">
    <source>
        <dbReference type="PROSITE-ProRule" id="PRU00464"/>
    </source>
</evidence>
<evidence type="ECO:0000259" key="2">
    <source>
        <dbReference type="PROSITE" id="PS51084"/>
    </source>
</evidence>
<dbReference type="PROSITE" id="PS51084">
    <property type="entry name" value="HIT_2"/>
    <property type="match status" value="1"/>
</dbReference>
<dbReference type="Gene3D" id="3.30.428.10">
    <property type="entry name" value="HIT-like"/>
    <property type="match status" value="1"/>
</dbReference>
<dbReference type="GO" id="GO:0032259">
    <property type="term" value="P:methylation"/>
    <property type="evidence" value="ECO:0007669"/>
    <property type="project" value="UniProtKB-KW"/>
</dbReference>
<dbReference type="RefSeq" id="WP_335962380.1">
    <property type="nucleotide sequence ID" value="NZ_JAXBLX010000028.1"/>
</dbReference>
<gene>
    <name evidence="3" type="ORF">ACFFHM_12700</name>
</gene>
<dbReference type="Pfam" id="PF01230">
    <property type="entry name" value="HIT"/>
    <property type="match status" value="1"/>
</dbReference>
<feature type="domain" description="HIT" evidence="2">
    <location>
        <begin position="5"/>
        <end position="111"/>
    </location>
</feature>